<proteinExistence type="inferred from homology"/>
<dbReference type="SMART" id="SM00089">
    <property type="entry name" value="PKD"/>
    <property type="match status" value="1"/>
</dbReference>
<dbReference type="RefSeq" id="WP_188606217.1">
    <property type="nucleotide sequence ID" value="NZ_BMIC01000003.1"/>
</dbReference>
<dbReference type="GO" id="GO:0046872">
    <property type="term" value="F:metal ion binding"/>
    <property type="evidence" value="ECO:0007669"/>
    <property type="project" value="UniProtKB-KW"/>
</dbReference>
<evidence type="ECO:0000256" key="3">
    <source>
        <dbReference type="ARBA" id="ARBA00022723"/>
    </source>
</evidence>
<dbReference type="Gene3D" id="3.40.390.10">
    <property type="entry name" value="Collagenase (Catalytic Domain)"/>
    <property type="match status" value="1"/>
</dbReference>
<comment type="similarity">
    <text evidence="1">Belongs to the peptidase M43B family.</text>
</comment>
<keyword evidence="11" id="KW-1185">Reference proteome</keyword>
<dbReference type="InterPro" id="IPR024079">
    <property type="entry name" value="MetalloPept_cat_dom_sf"/>
</dbReference>
<dbReference type="Pfam" id="PF05572">
    <property type="entry name" value="Peptidase_M43"/>
    <property type="match status" value="1"/>
</dbReference>
<accession>A0A8J2TQJ0</accession>
<protein>
    <recommendedName>
        <fullName evidence="9">PKD/Chitinase domain-containing protein</fullName>
    </recommendedName>
</protein>
<dbReference type="PANTHER" id="PTHR47466">
    <property type="match status" value="1"/>
</dbReference>
<dbReference type="NCBIfam" id="TIGR04183">
    <property type="entry name" value="Por_Secre_tail"/>
    <property type="match status" value="1"/>
</dbReference>
<evidence type="ECO:0000256" key="2">
    <source>
        <dbReference type="ARBA" id="ARBA00022670"/>
    </source>
</evidence>
<evidence type="ECO:0000313" key="11">
    <source>
        <dbReference type="Proteomes" id="UP000598120"/>
    </source>
</evidence>
<dbReference type="EMBL" id="BMIC01000003">
    <property type="protein sequence ID" value="GFZ88344.1"/>
    <property type="molecule type" value="Genomic_DNA"/>
</dbReference>
<dbReference type="InterPro" id="IPR026444">
    <property type="entry name" value="Secre_tail"/>
</dbReference>
<dbReference type="Proteomes" id="UP000598120">
    <property type="component" value="Unassembled WGS sequence"/>
</dbReference>
<dbReference type="Pfam" id="PF18962">
    <property type="entry name" value="Por_Secre_tail"/>
    <property type="match status" value="1"/>
</dbReference>
<dbReference type="PANTHER" id="PTHR47466:SF1">
    <property type="entry name" value="METALLOPROTEASE MEP1 (AFU_ORTHOLOGUE AFUA_1G07730)-RELATED"/>
    <property type="match status" value="1"/>
</dbReference>
<evidence type="ECO:0000313" key="10">
    <source>
        <dbReference type="EMBL" id="GFZ88344.1"/>
    </source>
</evidence>
<dbReference type="SUPFAM" id="SSF55486">
    <property type="entry name" value="Metalloproteases ('zincins'), catalytic domain"/>
    <property type="match status" value="1"/>
</dbReference>
<evidence type="ECO:0000259" key="9">
    <source>
        <dbReference type="SMART" id="SM00089"/>
    </source>
</evidence>
<dbReference type="InterPro" id="IPR022409">
    <property type="entry name" value="PKD/Chitinase_dom"/>
</dbReference>
<keyword evidence="7" id="KW-0482">Metalloprotease</keyword>
<dbReference type="InterPro" id="IPR035986">
    <property type="entry name" value="PKD_dom_sf"/>
</dbReference>
<organism evidence="10 11">
    <name type="scientific">Aquaticitalea lipolytica</name>
    <dbReference type="NCBI Taxonomy" id="1247562"/>
    <lineage>
        <taxon>Bacteria</taxon>
        <taxon>Pseudomonadati</taxon>
        <taxon>Bacteroidota</taxon>
        <taxon>Flavobacteriia</taxon>
        <taxon>Flavobacteriales</taxon>
        <taxon>Flavobacteriaceae</taxon>
        <taxon>Aquaticitalea</taxon>
    </lineage>
</organism>
<reference evidence="10 11" key="1">
    <citation type="journal article" date="2014" name="Int. J. Syst. Evol. Microbiol.">
        <title>Complete genome sequence of Corynebacterium casei LMG S-19264T (=DSM 44701T), isolated from a smear-ripened cheese.</title>
        <authorList>
            <consortium name="US DOE Joint Genome Institute (JGI-PGF)"/>
            <person name="Walter F."/>
            <person name="Albersmeier A."/>
            <person name="Kalinowski J."/>
            <person name="Ruckert C."/>
        </authorList>
    </citation>
    <scope>NUCLEOTIDE SEQUENCE [LARGE SCALE GENOMIC DNA]</scope>
    <source>
        <strain evidence="10 11">CGMCC 1.15295</strain>
    </source>
</reference>
<sequence>MIIRFLPLKNIFFVLSIALLVSSNGYSQVEPVCGFVATPEAQERFERLLPQIKKYEQEYYNKSLSRSSTAISSIPIKAHILRTSSGTGGLTVTQLNDAIANMNAYYANAYIEFFLCDGINYIDDSTYYDFETNEQSALTSGNNVNNVINIYFANTVTSSDSGGGLCGYAYFPGGPEVILMDNGCAINGSTLPHEMGHFFALYHTHGPSNSALTTELVNGTNCDSNGDLICDTPADPQLSYSNVTGACNYIGTDTDANGDTFVPDPQNIMSYSRKECRTLFSPQQYARIYATFQTSRNNLSCPSFNVAFDANYTRDCSNSLTVNFTDSSVGATSWQWDIDGDDIIDYTTQNPTHVYNEGVFDVTLTISNGTSSLTKVYSELIEVGSNPINTTQLLFTLTTDNWPAETTWEFKDSNDIVLYSGGPYIEGTHDFTTFNETFNIVADECYTLTVSDSYGDGICCASGTGSYELKTLENVVIATGGDYGFGEETYMSNQSLGVDDYFIKNKISVYPNPTNSILNITLNQNSNLPDSYKIYNMLGQLIDTKEINNISHLKIETSTLNNGMYFIKIFKDDQFTSIPFIKN</sequence>
<keyword evidence="4" id="KW-0732">Signal</keyword>
<dbReference type="InterPro" id="IPR013783">
    <property type="entry name" value="Ig-like_fold"/>
</dbReference>
<evidence type="ECO:0000256" key="7">
    <source>
        <dbReference type="ARBA" id="ARBA00023049"/>
    </source>
</evidence>
<name>A0A8J2TQJ0_9FLAO</name>
<dbReference type="GO" id="GO:0006508">
    <property type="term" value="P:proteolysis"/>
    <property type="evidence" value="ECO:0007669"/>
    <property type="project" value="UniProtKB-KW"/>
</dbReference>
<feature type="domain" description="PKD/Chitinase" evidence="9">
    <location>
        <begin position="309"/>
        <end position="382"/>
    </location>
</feature>
<evidence type="ECO:0000256" key="6">
    <source>
        <dbReference type="ARBA" id="ARBA00022833"/>
    </source>
</evidence>
<keyword evidence="5" id="KW-0378">Hydrolase</keyword>
<gene>
    <name evidence="10" type="ORF">GCM10011531_19880</name>
</gene>
<dbReference type="AlphaFoldDB" id="A0A8J2TQJ0"/>
<dbReference type="GO" id="GO:0008237">
    <property type="term" value="F:metallopeptidase activity"/>
    <property type="evidence" value="ECO:0007669"/>
    <property type="project" value="UniProtKB-KW"/>
</dbReference>
<keyword evidence="8" id="KW-1015">Disulfide bond</keyword>
<dbReference type="InterPro" id="IPR008754">
    <property type="entry name" value="Peptidase_M43"/>
</dbReference>
<dbReference type="Gene3D" id="2.60.40.10">
    <property type="entry name" value="Immunoglobulins"/>
    <property type="match status" value="1"/>
</dbReference>
<keyword evidence="3" id="KW-0479">Metal-binding</keyword>
<evidence type="ECO:0000256" key="5">
    <source>
        <dbReference type="ARBA" id="ARBA00022801"/>
    </source>
</evidence>
<keyword evidence="2" id="KW-0645">Protease</keyword>
<comment type="caution">
    <text evidence="10">The sequence shown here is derived from an EMBL/GenBank/DDBJ whole genome shotgun (WGS) entry which is preliminary data.</text>
</comment>
<evidence type="ECO:0000256" key="8">
    <source>
        <dbReference type="ARBA" id="ARBA00023157"/>
    </source>
</evidence>
<dbReference type="SUPFAM" id="SSF49299">
    <property type="entry name" value="PKD domain"/>
    <property type="match status" value="1"/>
</dbReference>
<evidence type="ECO:0000256" key="4">
    <source>
        <dbReference type="ARBA" id="ARBA00022729"/>
    </source>
</evidence>
<dbReference type="CDD" id="cd00146">
    <property type="entry name" value="PKD"/>
    <property type="match status" value="1"/>
</dbReference>
<evidence type="ECO:0000256" key="1">
    <source>
        <dbReference type="ARBA" id="ARBA00008721"/>
    </source>
</evidence>
<keyword evidence="6" id="KW-0862">Zinc</keyword>